<proteinExistence type="predicted"/>
<feature type="compositionally biased region" description="Polar residues" evidence="1">
    <location>
        <begin position="48"/>
        <end position="59"/>
    </location>
</feature>
<evidence type="ECO:0000256" key="1">
    <source>
        <dbReference type="SAM" id="MobiDB-lite"/>
    </source>
</evidence>
<gene>
    <name evidence="2" type="ORF">LCGC14_2436190</name>
</gene>
<sequence>MAEAKKSKQGENYQNMCRFNFSEGNVEEMMERMKDCCPDEKEGGHCCSMTSETMGGESSSPDRKKKTESRQ</sequence>
<accession>A0A0F9EEE4</accession>
<protein>
    <submittedName>
        <fullName evidence="2">Uncharacterized protein</fullName>
    </submittedName>
</protein>
<comment type="caution">
    <text evidence="2">The sequence shown here is derived from an EMBL/GenBank/DDBJ whole genome shotgun (WGS) entry which is preliminary data.</text>
</comment>
<reference evidence="2" key="1">
    <citation type="journal article" date="2015" name="Nature">
        <title>Complex archaea that bridge the gap between prokaryotes and eukaryotes.</title>
        <authorList>
            <person name="Spang A."/>
            <person name="Saw J.H."/>
            <person name="Jorgensen S.L."/>
            <person name="Zaremba-Niedzwiedzka K."/>
            <person name="Martijn J."/>
            <person name="Lind A.E."/>
            <person name="van Eijk R."/>
            <person name="Schleper C."/>
            <person name="Guy L."/>
            <person name="Ettema T.J."/>
        </authorList>
    </citation>
    <scope>NUCLEOTIDE SEQUENCE</scope>
</reference>
<feature type="region of interest" description="Disordered" evidence="1">
    <location>
        <begin position="48"/>
        <end position="71"/>
    </location>
</feature>
<evidence type="ECO:0000313" key="2">
    <source>
        <dbReference type="EMBL" id="KKL22363.1"/>
    </source>
</evidence>
<name>A0A0F9EEE4_9ZZZZ</name>
<dbReference type="AlphaFoldDB" id="A0A0F9EEE4"/>
<organism evidence="2">
    <name type="scientific">marine sediment metagenome</name>
    <dbReference type="NCBI Taxonomy" id="412755"/>
    <lineage>
        <taxon>unclassified sequences</taxon>
        <taxon>metagenomes</taxon>
        <taxon>ecological metagenomes</taxon>
    </lineage>
</organism>
<dbReference type="EMBL" id="LAZR01037380">
    <property type="protein sequence ID" value="KKL22363.1"/>
    <property type="molecule type" value="Genomic_DNA"/>
</dbReference>